<dbReference type="InterPro" id="IPR029052">
    <property type="entry name" value="Metallo-depent_PP-like"/>
</dbReference>
<accession>A0A7Y8KZ44</accession>
<keyword evidence="3" id="KW-1185">Reference proteome</keyword>
<sequence length="267" mass="29750">MKLQLASDLHLEHLARSFPGETLIRPAHQADVLVLAGDVAQASNAIALFGNWPVPVLYVLGNHEAYGGCIESVIDELRAASRGTSVRFLERDVVDFGGVRFLGCTLWTDYRLRSNRTQRQLMEHAGLRINDHRLIRTRNGELFSPEHALRDHEISRAWLERELSQDYDGKTVVVTHHAPHPLSVHPRYAGDPTNAAFASDLTELLHKADAWLHGHVHDSFNYKVAGCRVVANPRGYARNISAAPDVGSLQFENMAFEHACVVDIDAT</sequence>
<dbReference type="SUPFAM" id="SSF56300">
    <property type="entry name" value="Metallo-dependent phosphatases"/>
    <property type="match status" value="1"/>
</dbReference>
<dbReference type="PANTHER" id="PTHR37844">
    <property type="entry name" value="SER/THR PROTEIN PHOSPHATASE SUPERFAMILY (AFU_ORTHOLOGUE AFUA_1G14840)"/>
    <property type="match status" value="1"/>
</dbReference>
<evidence type="ECO:0000313" key="3">
    <source>
        <dbReference type="Proteomes" id="UP000545507"/>
    </source>
</evidence>
<organism evidence="2 3">
    <name type="scientific">Hydrogenophaga aromaticivorans</name>
    <dbReference type="NCBI Taxonomy" id="2610898"/>
    <lineage>
        <taxon>Bacteria</taxon>
        <taxon>Pseudomonadati</taxon>
        <taxon>Pseudomonadota</taxon>
        <taxon>Betaproteobacteria</taxon>
        <taxon>Burkholderiales</taxon>
        <taxon>Comamonadaceae</taxon>
        <taxon>Hydrogenophaga</taxon>
    </lineage>
</organism>
<dbReference type="RefSeq" id="WP_177136681.1">
    <property type="nucleotide sequence ID" value="NZ_VYGV01000015.1"/>
</dbReference>
<gene>
    <name evidence="2" type="ORF">F3K02_16210</name>
</gene>
<name>A0A7Y8KZ44_9BURK</name>
<dbReference type="PANTHER" id="PTHR37844:SF2">
    <property type="entry name" value="SER_THR PROTEIN PHOSPHATASE SUPERFAMILY (AFU_ORTHOLOGUE AFUA_1G14840)"/>
    <property type="match status" value="1"/>
</dbReference>
<dbReference type="Proteomes" id="UP000545507">
    <property type="component" value="Unassembled WGS sequence"/>
</dbReference>
<dbReference type="EMBL" id="VYGV01000015">
    <property type="protein sequence ID" value="NWF46783.1"/>
    <property type="molecule type" value="Genomic_DNA"/>
</dbReference>
<dbReference type="GO" id="GO:0016787">
    <property type="term" value="F:hydrolase activity"/>
    <property type="evidence" value="ECO:0007669"/>
    <property type="project" value="InterPro"/>
</dbReference>
<dbReference type="Pfam" id="PF00149">
    <property type="entry name" value="Metallophos"/>
    <property type="match status" value="1"/>
</dbReference>
<dbReference type="Gene3D" id="3.60.21.10">
    <property type="match status" value="1"/>
</dbReference>
<reference evidence="2 3" key="1">
    <citation type="submission" date="2019-09" db="EMBL/GenBank/DDBJ databases">
        <title>Hydrogenophaga aromatica sp. nov., isolated from a para-xylene-degrading enrichment culture.</title>
        <authorList>
            <person name="Tancsics A."/>
            <person name="Banerjee S."/>
        </authorList>
    </citation>
    <scope>NUCLEOTIDE SEQUENCE [LARGE SCALE GENOMIC DNA]</scope>
    <source>
        <strain evidence="2 3">D2P1</strain>
    </source>
</reference>
<comment type="caution">
    <text evidence="2">The sequence shown here is derived from an EMBL/GenBank/DDBJ whole genome shotgun (WGS) entry which is preliminary data.</text>
</comment>
<protein>
    <submittedName>
        <fullName evidence="2">Metallophosphoesterase</fullName>
    </submittedName>
</protein>
<evidence type="ECO:0000259" key="1">
    <source>
        <dbReference type="Pfam" id="PF00149"/>
    </source>
</evidence>
<evidence type="ECO:0000313" key="2">
    <source>
        <dbReference type="EMBL" id="NWF46783.1"/>
    </source>
</evidence>
<feature type="domain" description="Calcineurin-like phosphoesterase" evidence="1">
    <location>
        <begin position="6"/>
        <end position="218"/>
    </location>
</feature>
<dbReference type="AlphaFoldDB" id="A0A7Y8KZ44"/>
<dbReference type="InterPro" id="IPR004843">
    <property type="entry name" value="Calcineurin-like_PHP"/>
</dbReference>
<proteinExistence type="predicted"/>